<dbReference type="PANTHER" id="PTHR30438:SF1">
    <property type="entry name" value="36 KDA ANTIGEN"/>
    <property type="match status" value="1"/>
</dbReference>
<dbReference type="Proteomes" id="UP000023772">
    <property type="component" value="Chromosome"/>
</dbReference>
<dbReference type="Gene3D" id="2.40.30.170">
    <property type="match status" value="1"/>
</dbReference>
<feature type="transmembrane region" description="Helical" evidence="2">
    <location>
        <begin position="7"/>
        <end position="28"/>
    </location>
</feature>
<dbReference type="Pfam" id="PF25917">
    <property type="entry name" value="BSH_RND"/>
    <property type="match status" value="1"/>
</dbReference>
<keyword evidence="2" id="KW-0472">Membrane</keyword>
<dbReference type="EMBL" id="CP007451">
    <property type="protein sequence ID" value="AHW59109.1"/>
    <property type="molecule type" value="Genomic_DNA"/>
</dbReference>
<evidence type="ECO:0000256" key="2">
    <source>
        <dbReference type="SAM" id="Phobius"/>
    </source>
</evidence>
<keyword evidence="2" id="KW-0812">Transmembrane</keyword>
<proteinExistence type="predicted"/>
<evidence type="ECO:0000256" key="1">
    <source>
        <dbReference type="SAM" id="Coils"/>
    </source>
</evidence>
<name>A0ABM5Q695_9BACT</name>
<keyword evidence="1" id="KW-0175">Coiled coil</keyword>
<evidence type="ECO:0000259" key="3">
    <source>
        <dbReference type="Pfam" id="PF25917"/>
    </source>
</evidence>
<gene>
    <name evidence="4" type="ORF">FH5T_04605</name>
</gene>
<feature type="coiled-coil region" evidence="1">
    <location>
        <begin position="148"/>
        <end position="208"/>
    </location>
</feature>
<dbReference type="Gene3D" id="1.10.287.470">
    <property type="entry name" value="Helix hairpin bin"/>
    <property type="match status" value="1"/>
</dbReference>
<sequence length="330" mass="36122">MNMNKKTLSSIVVLVAIVAFIVYTFIVVTKPEPVILQGEVEAQQYNIASKVPGRIQKVAVDRGQKVKKDDFIFSIDSPEINAKLANANAARSAASAQSRKAQNGAQQEDITAAYSTYVKAEAAAQFAEKTFARVQNLYDEGVVPAQKRDEVETQMKAARETANAAKAIWQKAEKGAREEDKAAAAAMVKRAEAAIAEVEAYLQETTINAIADGEVSGVNVEEGELVSTGFPVVTLLDLNDIWVTLYIREDYMNHFKMGSVFKAKIPGLDGQEFDFKVKYISPSADFARWNATKTSGEFDLKSFEIEARPVNKIEGLRPGMTAVVTLPETK</sequence>
<dbReference type="PANTHER" id="PTHR30438">
    <property type="entry name" value="36 KDA ANTIGEN-RELATED"/>
    <property type="match status" value="1"/>
</dbReference>
<accession>A0ABM5Q695</accession>
<dbReference type="SUPFAM" id="SSF111369">
    <property type="entry name" value="HlyD-like secretion proteins"/>
    <property type="match status" value="2"/>
</dbReference>
<keyword evidence="2" id="KW-1133">Transmembrane helix</keyword>
<organism evidence="4 5">
    <name type="scientific">Draconibacterium orientale</name>
    <dbReference type="NCBI Taxonomy" id="1168034"/>
    <lineage>
        <taxon>Bacteria</taxon>
        <taxon>Pseudomonadati</taxon>
        <taxon>Bacteroidota</taxon>
        <taxon>Bacteroidia</taxon>
        <taxon>Marinilabiliales</taxon>
        <taxon>Prolixibacteraceae</taxon>
        <taxon>Draconibacterium</taxon>
    </lineage>
</organism>
<dbReference type="InterPro" id="IPR058625">
    <property type="entry name" value="MdtA-like_BSH"/>
</dbReference>
<evidence type="ECO:0000313" key="5">
    <source>
        <dbReference type="Proteomes" id="UP000023772"/>
    </source>
</evidence>
<reference evidence="4 5" key="1">
    <citation type="submission" date="2014-03" db="EMBL/GenBank/DDBJ databases">
        <title>Complete genome sequence of a deeply braunched marine Bacteroidia bacterium Draconibacterium orientale type strain FH5T.</title>
        <authorList>
            <person name="Li X."/>
            <person name="Wang X."/>
            <person name="Xie Z."/>
            <person name="Du Z."/>
            <person name="Chen G."/>
        </authorList>
    </citation>
    <scope>NUCLEOTIDE SEQUENCE [LARGE SCALE GENOMIC DNA]</scope>
    <source>
        <strain evidence="4 5">FH5</strain>
    </source>
</reference>
<protein>
    <submittedName>
        <fullName evidence="4">Membrane protein</fullName>
    </submittedName>
</protein>
<evidence type="ECO:0000313" key="4">
    <source>
        <dbReference type="EMBL" id="AHW59109.1"/>
    </source>
</evidence>
<feature type="domain" description="Multidrug resistance protein MdtA-like barrel-sandwich hybrid" evidence="3">
    <location>
        <begin position="46"/>
        <end position="230"/>
    </location>
</feature>
<keyword evidence="5" id="KW-1185">Reference proteome</keyword>
<dbReference type="Gene3D" id="2.40.50.100">
    <property type="match status" value="2"/>
</dbReference>